<dbReference type="EMBL" id="FO082278">
    <property type="protein sequence ID" value="CCO14703.1"/>
    <property type="molecule type" value="Genomic_DNA"/>
</dbReference>
<accession>K8EZJ9</accession>
<feature type="region of interest" description="Disordered" evidence="1">
    <location>
        <begin position="184"/>
        <end position="227"/>
    </location>
</feature>
<dbReference type="OrthoDB" id="277288at2759"/>
<evidence type="ECO:0000256" key="1">
    <source>
        <dbReference type="SAM" id="MobiDB-lite"/>
    </source>
</evidence>
<dbReference type="Gene3D" id="3.90.79.10">
    <property type="entry name" value="Nucleoside Triphosphate Pyrophosphohydrolase"/>
    <property type="match status" value="1"/>
</dbReference>
<dbReference type="InterPro" id="IPR000086">
    <property type="entry name" value="NUDIX_hydrolase_dom"/>
</dbReference>
<feature type="compositionally biased region" description="Acidic residues" evidence="1">
    <location>
        <begin position="8"/>
        <end position="25"/>
    </location>
</feature>
<feature type="compositionally biased region" description="Basic and acidic residues" evidence="1">
    <location>
        <begin position="26"/>
        <end position="36"/>
    </location>
</feature>
<evidence type="ECO:0000259" key="2">
    <source>
        <dbReference type="PROSITE" id="PS51462"/>
    </source>
</evidence>
<gene>
    <name evidence="3" type="ORF">Bathy01g06010</name>
</gene>
<dbReference type="eggNOG" id="KOG1689">
    <property type="taxonomic scope" value="Eukaryota"/>
</dbReference>
<proteinExistence type="predicted"/>
<feature type="domain" description="Nudix hydrolase" evidence="2">
    <location>
        <begin position="156"/>
        <end position="314"/>
    </location>
</feature>
<feature type="compositionally biased region" description="Gly residues" evidence="1">
    <location>
        <begin position="68"/>
        <end position="77"/>
    </location>
</feature>
<evidence type="ECO:0000313" key="4">
    <source>
        <dbReference type="Proteomes" id="UP000198341"/>
    </source>
</evidence>
<dbReference type="PANTHER" id="PTHR13047">
    <property type="entry name" value="PRE-MRNA CLEAVAGE FACTOR IM, 25KD SUBUNIT"/>
    <property type="match status" value="1"/>
</dbReference>
<feature type="compositionally biased region" description="Basic and acidic residues" evidence="1">
    <location>
        <begin position="57"/>
        <end position="67"/>
    </location>
</feature>
<dbReference type="GeneID" id="19018336"/>
<reference evidence="3 4" key="1">
    <citation type="submission" date="2011-10" db="EMBL/GenBank/DDBJ databases">
        <authorList>
            <person name="Genoscope - CEA"/>
        </authorList>
    </citation>
    <scope>NUCLEOTIDE SEQUENCE [LARGE SCALE GENOMIC DNA]</scope>
    <source>
        <strain evidence="3 4">RCC 1105</strain>
    </source>
</reference>
<name>K8EZJ9_9CHLO</name>
<protein>
    <submittedName>
        <fullName evidence="3">Cleavage and polyadenylation specificity factor subunit 5</fullName>
    </submittedName>
</protein>
<dbReference type="PROSITE" id="PS51462">
    <property type="entry name" value="NUDIX"/>
    <property type="match status" value="1"/>
</dbReference>
<dbReference type="GO" id="GO:0003729">
    <property type="term" value="F:mRNA binding"/>
    <property type="evidence" value="ECO:0007669"/>
    <property type="project" value="InterPro"/>
</dbReference>
<dbReference type="InterPro" id="IPR016706">
    <property type="entry name" value="Cleav_polyA_spec_factor_su5"/>
</dbReference>
<dbReference type="STRING" id="41875.K8EZJ9"/>
<keyword evidence="4" id="KW-1185">Reference proteome</keyword>
<dbReference type="KEGG" id="bpg:Bathy01g06010"/>
<organism evidence="3 4">
    <name type="scientific">Bathycoccus prasinos</name>
    <dbReference type="NCBI Taxonomy" id="41875"/>
    <lineage>
        <taxon>Eukaryota</taxon>
        <taxon>Viridiplantae</taxon>
        <taxon>Chlorophyta</taxon>
        <taxon>Mamiellophyceae</taxon>
        <taxon>Mamiellales</taxon>
        <taxon>Bathycoccaceae</taxon>
        <taxon>Bathycoccus</taxon>
    </lineage>
</organism>
<sequence length="345" mass="37613">MSGKNDDDGGGGDENEDSEDEDFEFEDIKAHEKALEEDGNDDDDAGGMFDEGVVNGGEEKEGEEHGEGALGGAGGRGHPNAMDDDDLLRQQMASMRGILSKSKRLNVHSLGNYTFGVKVVKKKEGGEGGEEEEKSNAKDARLRRIREQYEKSGGIARRSVAGVCVVNQHGCPHVLLLQESTLPPGAQQRTADGKPASQWDRPGQHFSASTSTFRLPGGRLRAGEGTTEGLKRKLANKLAAPNESNEANLRASFDILDQLSTWYRIGFEPQMYPYLPPHVTKPKETLEVFLVELPEKCYFAVPKTSKLVAVPIFELYDNAEKFGAVASSIPHLLSRIDINLETTIG</sequence>
<feature type="region of interest" description="Disordered" evidence="1">
    <location>
        <begin position="1"/>
        <end position="84"/>
    </location>
</feature>
<dbReference type="CDD" id="cd18871">
    <property type="entry name" value="NUDIX_Cfim25_Nudt21"/>
    <property type="match status" value="1"/>
</dbReference>
<dbReference type="AlphaFoldDB" id="K8EZJ9"/>
<dbReference type="Proteomes" id="UP000198341">
    <property type="component" value="Chromosome 1"/>
</dbReference>
<dbReference type="GO" id="GO:0005849">
    <property type="term" value="C:mRNA cleavage factor complex"/>
    <property type="evidence" value="ECO:0007669"/>
    <property type="project" value="InterPro"/>
</dbReference>
<dbReference type="RefSeq" id="XP_007515824.1">
    <property type="nucleotide sequence ID" value="XM_007515762.1"/>
</dbReference>
<dbReference type="Pfam" id="PF13869">
    <property type="entry name" value="NUDIX_2"/>
    <property type="match status" value="2"/>
</dbReference>
<dbReference type="GO" id="GO:0031124">
    <property type="term" value="P:mRNA 3'-end processing"/>
    <property type="evidence" value="ECO:0007669"/>
    <property type="project" value="InterPro"/>
</dbReference>
<evidence type="ECO:0000313" key="3">
    <source>
        <dbReference type="EMBL" id="CCO14703.1"/>
    </source>
</evidence>